<comment type="caution">
    <text evidence="1">The sequence shown here is derived from an EMBL/GenBank/DDBJ whole genome shotgun (WGS) entry which is preliminary data.</text>
</comment>
<dbReference type="STRING" id="1817772.A2527_09165"/>
<dbReference type="Pfam" id="PF20603">
    <property type="entry name" value="Bact_hydrolase"/>
    <property type="match status" value="1"/>
</dbReference>
<accession>A0A1F6G7D0</accession>
<name>A0A1F6G7D0_9PROT</name>
<dbReference type="EMBL" id="MFNE01000043">
    <property type="protein sequence ID" value="OGG94014.1"/>
    <property type="molecule type" value="Genomic_DNA"/>
</dbReference>
<dbReference type="AlphaFoldDB" id="A0A1F6G7D0"/>
<protein>
    <submittedName>
        <fullName evidence="1">Uncharacterized protein</fullName>
    </submittedName>
</protein>
<reference evidence="1 2" key="1">
    <citation type="journal article" date="2016" name="Nat. Commun.">
        <title>Thousands of microbial genomes shed light on interconnected biogeochemical processes in an aquifer system.</title>
        <authorList>
            <person name="Anantharaman K."/>
            <person name="Brown C.T."/>
            <person name="Hug L.A."/>
            <person name="Sharon I."/>
            <person name="Castelle C.J."/>
            <person name="Probst A.J."/>
            <person name="Thomas B.C."/>
            <person name="Singh A."/>
            <person name="Wilkins M.J."/>
            <person name="Karaoz U."/>
            <person name="Brodie E.L."/>
            <person name="Williams K.H."/>
            <person name="Hubbard S.S."/>
            <person name="Banfield J.F."/>
        </authorList>
    </citation>
    <scope>NUCLEOTIDE SEQUENCE [LARGE SCALE GENOMIC DNA]</scope>
</reference>
<evidence type="ECO:0000313" key="1">
    <source>
        <dbReference type="EMBL" id="OGG94014.1"/>
    </source>
</evidence>
<gene>
    <name evidence="1" type="ORF">A2527_09165</name>
</gene>
<dbReference type="Proteomes" id="UP000178449">
    <property type="component" value="Unassembled WGS sequence"/>
</dbReference>
<evidence type="ECO:0000313" key="2">
    <source>
        <dbReference type="Proteomes" id="UP000178449"/>
    </source>
</evidence>
<proteinExistence type="predicted"/>
<organism evidence="1 2">
    <name type="scientific">Candidatus Lambdaproteobacteria bacterium RIFOXYD2_FULL_50_16</name>
    <dbReference type="NCBI Taxonomy" id="1817772"/>
    <lineage>
        <taxon>Bacteria</taxon>
        <taxon>Pseudomonadati</taxon>
        <taxon>Pseudomonadota</taxon>
        <taxon>Candidatus Lambdaproteobacteria</taxon>
    </lineage>
</organism>
<sequence>MNQQAECCPRFDPTPWDGTQVDFEGALFLRDKVRSFLHLPLNFGSVMKRAQQLIEASQAKGAKQVILVDENSLWGSDVYIQVTHPIPHAQMSLIKGSFVSKAFEGPYSKIGQFVAQMKDYLQQQGARMNGLLYYYPLCPRCAQKYGHNYVVLLASAGGEGLKIETLKTDGAGT</sequence>
<dbReference type="InterPro" id="IPR046766">
    <property type="entry name" value="Bact_hydrolase"/>
</dbReference>